<evidence type="ECO:0000313" key="1">
    <source>
        <dbReference type="EMBL" id="CAF4948351.1"/>
    </source>
</evidence>
<sequence length="127" mass="13942">MYKKYYRFKTLLAHPHMPPAYAAGFAAGLQTALPLNLLPPALPPACRCGCNFRSSVVTFVERNAVSASDRLAITLRYLATGDSYFSLGTLFKVSPQAISLIIPDVCQALVSTLSNYLRMPNTQGEWL</sequence>
<organism evidence="1 2">
    <name type="scientific">Pieris macdunnoughi</name>
    <dbReference type="NCBI Taxonomy" id="345717"/>
    <lineage>
        <taxon>Eukaryota</taxon>
        <taxon>Metazoa</taxon>
        <taxon>Ecdysozoa</taxon>
        <taxon>Arthropoda</taxon>
        <taxon>Hexapoda</taxon>
        <taxon>Insecta</taxon>
        <taxon>Pterygota</taxon>
        <taxon>Neoptera</taxon>
        <taxon>Endopterygota</taxon>
        <taxon>Lepidoptera</taxon>
        <taxon>Glossata</taxon>
        <taxon>Ditrysia</taxon>
        <taxon>Papilionoidea</taxon>
        <taxon>Pieridae</taxon>
        <taxon>Pierinae</taxon>
        <taxon>Pieris</taxon>
    </lineage>
</organism>
<dbReference type="OrthoDB" id="6627079at2759"/>
<dbReference type="EMBL" id="CAJOBZ010000070">
    <property type="protein sequence ID" value="CAF4948351.1"/>
    <property type="molecule type" value="Genomic_DNA"/>
</dbReference>
<proteinExistence type="predicted"/>
<reference evidence="1" key="1">
    <citation type="submission" date="2021-02" db="EMBL/GenBank/DDBJ databases">
        <authorList>
            <person name="Steward A R."/>
        </authorList>
    </citation>
    <scope>NUCLEOTIDE SEQUENCE</scope>
</reference>
<dbReference type="AlphaFoldDB" id="A0A821Y4G3"/>
<comment type="caution">
    <text evidence="1">The sequence shown here is derived from an EMBL/GenBank/DDBJ whole genome shotgun (WGS) entry which is preliminary data.</text>
</comment>
<name>A0A821Y4G3_9NEOP</name>
<dbReference type="Proteomes" id="UP000663880">
    <property type="component" value="Unassembled WGS sequence"/>
</dbReference>
<accession>A0A821Y4G3</accession>
<evidence type="ECO:0000313" key="2">
    <source>
        <dbReference type="Proteomes" id="UP000663880"/>
    </source>
</evidence>
<protein>
    <recommendedName>
        <fullName evidence="3">Transposase Helix-turn-helix domain-containing protein</fullName>
    </recommendedName>
</protein>
<evidence type="ECO:0008006" key="3">
    <source>
        <dbReference type="Google" id="ProtNLM"/>
    </source>
</evidence>
<keyword evidence="2" id="KW-1185">Reference proteome</keyword>
<gene>
    <name evidence="1" type="ORF">PMACD_LOCUS15433</name>
</gene>